<feature type="region of interest" description="Disordered" evidence="3">
    <location>
        <begin position="1"/>
        <end position="132"/>
    </location>
</feature>
<sequence length="424" mass="46072">MPKTKAAKATQEAVEEPEPTSVLAEGKNKKKKERKEKVVEPAEAEEAPSTMDPAPQEGKKKKRKAAAVDPEEPAPETIAPVGKTKKVKGTAEDLTETVPEDVTSAVPAMKKKKKAKAPDVEDEENQEPQAGTVSEFKVFVGGLPWKCSEGDLRKDFGDCGDVVDVKLLKDEMGRSRGMAFVTFSDRKALKAALAYDGDEYGGRTISVVKAEDRSGGEKKGKGKGPGNKNEIFVKGMSLETTEGALKKKLSDCGAISRMNMPMRDDGNCKGFAWVTFDSEDAVTKALALNGTELQGSAFTVEKSREPGKDGKAKGKCKDGKGKGNSDFEIFVKNLPFEMDENTLRTDFLECGEIDRMHMPVVADTQKTMGFAWITFKNAEGLKKALEFNDEEYGGRRLFIEKSGQHRAGDDKGKGKGKDKGKGKK</sequence>
<dbReference type="Gene3D" id="3.30.70.330">
    <property type="match status" value="3"/>
</dbReference>
<dbReference type="PANTHER" id="PTHR23236">
    <property type="entry name" value="EUKARYOTIC TRANSLATION INITIATION FACTOR 4B/4H"/>
    <property type="match status" value="1"/>
</dbReference>
<dbReference type="CDD" id="cd00590">
    <property type="entry name" value="RRM_SF"/>
    <property type="match status" value="1"/>
</dbReference>
<name>A0A7S1AKA8_NOCSC</name>
<evidence type="ECO:0000256" key="1">
    <source>
        <dbReference type="ARBA" id="ARBA00022884"/>
    </source>
</evidence>
<evidence type="ECO:0000256" key="2">
    <source>
        <dbReference type="PROSITE-ProRule" id="PRU00176"/>
    </source>
</evidence>
<dbReference type="SUPFAM" id="SSF54928">
    <property type="entry name" value="RNA-binding domain, RBD"/>
    <property type="match status" value="3"/>
</dbReference>
<dbReference type="InterPro" id="IPR000504">
    <property type="entry name" value="RRM_dom"/>
</dbReference>
<proteinExistence type="predicted"/>
<accession>A0A7S1AKA8</accession>
<feature type="domain" description="RRM" evidence="4">
    <location>
        <begin position="136"/>
        <end position="212"/>
    </location>
</feature>
<feature type="domain" description="RRM" evidence="4">
    <location>
        <begin position="327"/>
        <end position="404"/>
    </location>
</feature>
<feature type="domain" description="RRM" evidence="4">
    <location>
        <begin position="229"/>
        <end position="305"/>
    </location>
</feature>
<evidence type="ECO:0000313" key="5">
    <source>
        <dbReference type="EMBL" id="CAD8857014.1"/>
    </source>
</evidence>
<protein>
    <recommendedName>
        <fullName evidence="4">RRM domain-containing protein</fullName>
    </recommendedName>
</protein>
<reference evidence="5" key="1">
    <citation type="submission" date="2021-01" db="EMBL/GenBank/DDBJ databases">
        <authorList>
            <person name="Corre E."/>
            <person name="Pelletier E."/>
            <person name="Niang G."/>
            <person name="Scheremetjew M."/>
            <person name="Finn R."/>
            <person name="Kale V."/>
            <person name="Holt S."/>
            <person name="Cochrane G."/>
            <person name="Meng A."/>
            <person name="Brown T."/>
            <person name="Cohen L."/>
        </authorList>
    </citation>
    <scope>NUCLEOTIDE SEQUENCE</scope>
</reference>
<gene>
    <name evidence="5" type="ORF">NSCI0253_LOCUS31366</name>
</gene>
<dbReference type="InterPro" id="IPR035979">
    <property type="entry name" value="RBD_domain_sf"/>
</dbReference>
<dbReference type="SMART" id="SM00360">
    <property type="entry name" value="RRM"/>
    <property type="match status" value="3"/>
</dbReference>
<organism evidence="5">
    <name type="scientific">Noctiluca scintillans</name>
    <name type="common">Sea sparkle</name>
    <name type="synonym">Red tide dinoflagellate</name>
    <dbReference type="NCBI Taxonomy" id="2966"/>
    <lineage>
        <taxon>Eukaryota</taxon>
        <taxon>Sar</taxon>
        <taxon>Alveolata</taxon>
        <taxon>Dinophyceae</taxon>
        <taxon>Noctilucales</taxon>
        <taxon>Noctilucaceae</taxon>
        <taxon>Noctiluca</taxon>
    </lineage>
</organism>
<evidence type="ECO:0000259" key="4">
    <source>
        <dbReference type="PROSITE" id="PS50102"/>
    </source>
</evidence>
<dbReference type="AlphaFoldDB" id="A0A7S1AKA8"/>
<dbReference type="PROSITE" id="PS50102">
    <property type="entry name" value="RRM"/>
    <property type="match status" value="3"/>
</dbReference>
<keyword evidence="1 2" id="KW-0694">RNA-binding</keyword>
<dbReference type="EMBL" id="HBFQ01044274">
    <property type="protein sequence ID" value="CAD8857014.1"/>
    <property type="molecule type" value="Transcribed_RNA"/>
</dbReference>
<dbReference type="Pfam" id="PF00076">
    <property type="entry name" value="RRM_1"/>
    <property type="match status" value="3"/>
</dbReference>
<dbReference type="PANTHER" id="PTHR23236:SF11">
    <property type="entry name" value="EUKARYOTIC TRANSLATION INITIATION FACTOR 4H"/>
    <property type="match status" value="1"/>
</dbReference>
<evidence type="ECO:0000256" key="3">
    <source>
        <dbReference type="SAM" id="MobiDB-lite"/>
    </source>
</evidence>
<dbReference type="GO" id="GO:0003723">
    <property type="term" value="F:RNA binding"/>
    <property type="evidence" value="ECO:0007669"/>
    <property type="project" value="UniProtKB-UniRule"/>
</dbReference>
<feature type="region of interest" description="Disordered" evidence="3">
    <location>
        <begin position="398"/>
        <end position="424"/>
    </location>
</feature>
<dbReference type="InterPro" id="IPR012677">
    <property type="entry name" value="Nucleotide-bd_a/b_plait_sf"/>
</dbReference>